<feature type="compositionally biased region" description="Polar residues" evidence="7">
    <location>
        <begin position="225"/>
        <end position="240"/>
    </location>
</feature>
<keyword evidence="2 6" id="KW-0396">Initiation factor</keyword>
<comment type="similarity">
    <text evidence="1 6">Belongs to the eukaryotic initiation factor 4E family.</text>
</comment>
<evidence type="ECO:0000256" key="5">
    <source>
        <dbReference type="ARBA" id="ARBA00022917"/>
    </source>
</evidence>
<feature type="compositionally biased region" description="Basic and acidic residues" evidence="7">
    <location>
        <begin position="59"/>
        <end position="83"/>
    </location>
</feature>
<sequence>MKENLEYMNNVDLLETGKEKKNKIDLCMSDENKEIKNKEDIKNSKSGNRINLKKKKHFLKEGNKNDPCDNRANMKCELSELRNHATGAKNKNDSKMKGDETKEEKQKGGGNSNSGNSTVSIGNISSNGSNSINSSGSNGVGANDNDKVSNGNRNGKRRSAYNGKDARKKKEANKENTKDNSKKAVSEKKGGTSGNSRESAKEKSNTRKKNEKDFNGNEGSHRSNSKIGENKSFNGMSNENSTKKKKSAEQKNKANSKKGAKKAKNKSESFLQNSWTFSFEKENRKFYEKYVSSLVSLETFNTIEKFYKNYKYMKSPSAIREYYNIYLFKQGFRPLYEEYPNGFICIIKNPSSFRNNVADLIWEKMVLSAIGEEFNISELTGIQLCIRENEIFFKIWIKNYSNYLKNALTKRLSELLELPPNVSIIIKILSNVYYNRKYLTVKDKNDKGKKVYNKNKTIEYPSSPKRDFFKMKNYGNIVNSPYYNMGSYNFYKNSLDMNLYYLYNSQSIPNNPYFYYPMNMYSHHYNNNYPEYIYDYNMHYPIEPTNYSLDNEIHVENKFVNTHSNGIIFGEKKNKFDYIPRNKEYKKNYLYTNSYGEIFGDSKSSTRM</sequence>
<keyword evidence="5 6" id="KW-0648">Protein biosynthesis</keyword>
<dbReference type="AlphaFoldDB" id="A0A1A8VIL0"/>
<dbReference type="GO" id="GO:0006417">
    <property type="term" value="P:regulation of translation"/>
    <property type="evidence" value="ECO:0007669"/>
    <property type="project" value="UniProtKB-KW"/>
</dbReference>
<evidence type="ECO:0000256" key="7">
    <source>
        <dbReference type="SAM" id="MobiDB-lite"/>
    </source>
</evidence>
<dbReference type="EMBL" id="FLQU01000024">
    <property type="protein sequence ID" value="SBS80011.1"/>
    <property type="molecule type" value="Genomic_DNA"/>
</dbReference>
<gene>
    <name evidence="8" type="ORF">POVCU2_0002050</name>
</gene>
<name>A0A1A8VIL0_PLAOA</name>
<evidence type="ECO:0000256" key="6">
    <source>
        <dbReference type="RuleBase" id="RU004374"/>
    </source>
</evidence>
<dbReference type="InterPro" id="IPR023398">
    <property type="entry name" value="TIF_eIF4e-like"/>
</dbReference>
<feature type="compositionally biased region" description="Basic and acidic residues" evidence="7">
    <location>
        <begin position="172"/>
        <end position="190"/>
    </location>
</feature>
<dbReference type="GO" id="GO:0016281">
    <property type="term" value="C:eukaryotic translation initiation factor 4F complex"/>
    <property type="evidence" value="ECO:0007669"/>
    <property type="project" value="TreeGrafter"/>
</dbReference>
<dbReference type="PANTHER" id="PTHR11960:SF8">
    <property type="entry name" value="EUKARYOTIC TRANSLATION INITIATION FACTOR 4E1-RELATED"/>
    <property type="match status" value="1"/>
</dbReference>
<evidence type="ECO:0008006" key="10">
    <source>
        <dbReference type="Google" id="ProtNLM"/>
    </source>
</evidence>
<feature type="compositionally biased region" description="Basic and acidic residues" evidence="7">
    <location>
        <begin position="90"/>
        <end position="107"/>
    </location>
</feature>
<protein>
    <recommendedName>
        <fullName evidence="10">Eukaryotic translation initiation factor 4E</fullName>
    </recommendedName>
</protein>
<keyword evidence="3" id="KW-0810">Translation regulation</keyword>
<proteinExistence type="inferred from homology"/>
<accession>A0A1A8VIL0</accession>
<feature type="region of interest" description="Disordered" evidence="7">
    <location>
        <begin position="37"/>
        <end position="265"/>
    </location>
</feature>
<dbReference type="GO" id="GO:0000340">
    <property type="term" value="F:RNA 7-methylguanosine cap binding"/>
    <property type="evidence" value="ECO:0007669"/>
    <property type="project" value="TreeGrafter"/>
</dbReference>
<evidence type="ECO:0000313" key="8">
    <source>
        <dbReference type="EMBL" id="SBS80011.1"/>
    </source>
</evidence>
<evidence type="ECO:0000313" key="9">
    <source>
        <dbReference type="Proteomes" id="UP000078560"/>
    </source>
</evidence>
<organism evidence="8 9">
    <name type="scientific">Plasmodium ovale curtisi</name>
    <dbReference type="NCBI Taxonomy" id="864141"/>
    <lineage>
        <taxon>Eukaryota</taxon>
        <taxon>Sar</taxon>
        <taxon>Alveolata</taxon>
        <taxon>Apicomplexa</taxon>
        <taxon>Aconoidasida</taxon>
        <taxon>Haemosporida</taxon>
        <taxon>Plasmodiidae</taxon>
        <taxon>Plasmodium</taxon>
        <taxon>Plasmodium (Plasmodium)</taxon>
    </lineage>
</organism>
<feature type="compositionally biased region" description="Basic residues" evidence="7">
    <location>
        <begin position="254"/>
        <end position="264"/>
    </location>
</feature>
<dbReference type="InterPro" id="IPR001040">
    <property type="entry name" value="TIF_eIF_4E"/>
</dbReference>
<keyword evidence="4 6" id="KW-0694">RNA-binding</keyword>
<dbReference type="Gene3D" id="3.30.760.10">
    <property type="entry name" value="RNA Cap, Translation Initiation Factor Eif4e"/>
    <property type="match status" value="1"/>
</dbReference>
<dbReference type="Pfam" id="PF01652">
    <property type="entry name" value="IF4E"/>
    <property type="match status" value="1"/>
</dbReference>
<feature type="compositionally biased region" description="Basic and acidic residues" evidence="7">
    <location>
        <begin position="198"/>
        <end position="221"/>
    </location>
</feature>
<reference evidence="9" key="1">
    <citation type="submission" date="2016-05" db="EMBL/GenBank/DDBJ databases">
        <authorList>
            <person name="Naeem Raeece"/>
        </authorList>
    </citation>
    <scope>NUCLEOTIDE SEQUENCE [LARGE SCALE GENOMIC DNA]</scope>
</reference>
<evidence type="ECO:0000256" key="4">
    <source>
        <dbReference type="ARBA" id="ARBA00022884"/>
    </source>
</evidence>
<evidence type="ECO:0000256" key="2">
    <source>
        <dbReference type="ARBA" id="ARBA00022540"/>
    </source>
</evidence>
<evidence type="ECO:0000256" key="1">
    <source>
        <dbReference type="ARBA" id="ARBA00009860"/>
    </source>
</evidence>
<dbReference type="SUPFAM" id="SSF55418">
    <property type="entry name" value="eIF4e-like"/>
    <property type="match status" value="1"/>
</dbReference>
<feature type="compositionally biased region" description="Low complexity" evidence="7">
    <location>
        <begin position="113"/>
        <end position="141"/>
    </location>
</feature>
<dbReference type="GO" id="GO:0003743">
    <property type="term" value="F:translation initiation factor activity"/>
    <property type="evidence" value="ECO:0007669"/>
    <property type="project" value="UniProtKB-KW"/>
</dbReference>
<evidence type="ECO:0000256" key="3">
    <source>
        <dbReference type="ARBA" id="ARBA00022845"/>
    </source>
</evidence>
<dbReference type="PANTHER" id="PTHR11960">
    <property type="entry name" value="EUKARYOTIC TRANSLATION INITIATION FACTOR 4E RELATED"/>
    <property type="match status" value="1"/>
</dbReference>
<dbReference type="Proteomes" id="UP000078560">
    <property type="component" value="Unassembled WGS sequence"/>
</dbReference>